<keyword evidence="3" id="KW-0808">Transferase</keyword>
<evidence type="ECO:0000256" key="3">
    <source>
        <dbReference type="ARBA" id="ARBA00022679"/>
    </source>
</evidence>
<feature type="non-terminal residue" evidence="13">
    <location>
        <position position="219"/>
    </location>
</feature>
<comment type="catalytic activity">
    <reaction evidence="11">
        <text>a uridine in tRNA + S-adenosyl-L-methionine = a 3-[(3S)-3-amino-3-carboxypropyl]uridine in tRNA + S-methyl-5'-thioadenosine + H(+)</text>
        <dbReference type="Rhea" id="RHEA:62432"/>
        <dbReference type="Rhea" id="RHEA-COMP:13339"/>
        <dbReference type="Rhea" id="RHEA-COMP:16092"/>
        <dbReference type="ChEBI" id="CHEBI:15378"/>
        <dbReference type="ChEBI" id="CHEBI:17509"/>
        <dbReference type="ChEBI" id="CHEBI:59789"/>
        <dbReference type="ChEBI" id="CHEBI:65315"/>
        <dbReference type="ChEBI" id="CHEBI:82930"/>
        <dbReference type="EC" id="2.5.1.25"/>
    </reaction>
</comment>
<reference evidence="14" key="1">
    <citation type="journal article" date="2018" name="Nat. Microbiol.">
        <title>Leveraging single-cell genomics to expand the fungal tree of life.</title>
        <authorList>
            <person name="Ahrendt S.R."/>
            <person name="Quandt C.A."/>
            <person name="Ciobanu D."/>
            <person name="Clum A."/>
            <person name="Salamov A."/>
            <person name="Andreopoulos B."/>
            <person name="Cheng J.F."/>
            <person name="Woyke T."/>
            <person name="Pelin A."/>
            <person name="Henrissat B."/>
            <person name="Reynolds N.K."/>
            <person name="Benny G.L."/>
            <person name="Smith M.E."/>
            <person name="James T.Y."/>
            <person name="Grigoriev I.V."/>
        </authorList>
    </citation>
    <scope>NUCLEOTIDE SEQUENCE [LARGE SCALE GENOMIC DNA]</scope>
    <source>
        <strain evidence="14">RSA 468</strain>
    </source>
</reference>
<dbReference type="PANTHER" id="PTHR15627">
    <property type="entry name" value="NATURAL KILLER CELL-SPECIFIC ANTIGEN KLIP1"/>
    <property type="match status" value="1"/>
</dbReference>
<dbReference type="PANTHER" id="PTHR15627:SF8">
    <property type="entry name" value="TRNA-URIDINE AMINOCARBOXYPROPYLTRANSFERASE 1"/>
    <property type="match status" value="1"/>
</dbReference>
<dbReference type="GO" id="GO:0008033">
    <property type="term" value="P:tRNA processing"/>
    <property type="evidence" value="ECO:0007669"/>
    <property type="project" value="UniProtKB-KW"/>
</dbReference>
<evidence type="ECO:0000313" key="13">
    <source>
        <dbReference type="EMBL" id="RKP37609.1"/>
    </source>
</evidence>
<dbReference type="InterPro" id="IPR051521">
    <property type="entry name" value="tRNA_Mod/Golgi_Maint"/>
</dbReference>
<feature type="non-terminal residue" evidence="13">
    <location>
        <position position="1"/>
    </location>
</feature>
<dbReference type="SMART" id="SM01144">
    <property type="entry name" value="DTW"/>
    <property type="match status" value="1"/>
</dbReference>
<dbReference type="EC" id="2.5.1.25" evidence="2"/>
<comment type="similarity">
    <text evidence="8">Belongs to the TDD superfamily. DTWD1 family.</text>
</comment>
<evidence type="ECO:0000256" key="9">
    <source>
        <dbReference type="ARBA" id="ARBA00039242"/>
    </source>
</evidence>
<dbReference type="Proteomes" id="UP000268162">
    <property type="component" value="Unassembled WGS sequence"/>
</dbReference>
<evidence type="ECO:0000256" key="6">
    <source>
        <dbReference type="ARBA" id="ARBA00023242"/>
    </source>
</evidence>
<dbReference type="GO" id="GO:0016432">
    <property type="term" value="F:tRNA-uridine aminocarboxypropyltransferase activity"/>
    <property type="evidence" value="ECO:0007669"/>
    <property type="project" value="UniProtKB-EC"/>
</dbReference>
<comment type="function">
    <text evidence="7">Catalyzes the formation of 3-(3-amino-3-carboxypropyl)uridine (acp3U) at position 20 in the D-loop of several cytoplasmic tRNAs (acp3U(20)).</text>
</comment>
<comment type="subcellular location">
    <subcellularLocation>
        <location evidence="1">Nucleus</location>
    </subcellularLocation>
</comment>
<evidence type="ECO:0000256" key="10">
    <source>
        <dbReference type="ARBA" id="ARBA00042508"/>
    </source>
</evidence>
<name>A0A4V1J528_9FUNG</name>
<dbReference type="EMBL" id="ML002470">
    <property type="protein sequence ID" value="RKP37609.1"/>
    <property type="molecule type" value="Genomic_DNA"/>
</dbReference>
<accession>A0A4V1J528</accession>
<evidence type="ECO:0000256" key="2">
    <source>
        <dbReference type="ARBA" id="ARBA00012386"/>
    </source>
</evidence>
<protein>
    <recommendedName>
        <fullName evidence="9">tRNA-uridine aminocarboxypropyltransferase 1</fullName>
        <ecNumber evidence="2">2.5.1.25</ecNumber>
    </recommendedName>
    <alternativeName>
        <fullName evidence="10">DTW domain-containing protein 1</fullName>
    </alternativeName>
</protein>
<sequence>RLACSNCKKMVRFFCYHCQCLVNEGDRARIPQVKLPVKLDILKHHHEKDGKSTAVHAKILAPEDTTIYSYPNNPITIDDPSRCLLLFPGPDAHTLEQIDPQSFDRVIVIDGTWKQARAMARTSPELNTLRKVTIRPRTTCFWRFQQDDDAHMATIEAIYFLYREYYEAYLSSASPNLTATAMDYDNLLFYFKYFYRMIQNIYRANRKKTYCRRHQAGYI</sequence>
<dbReference type="GO" id="GO:0005634">
    <property type="term" value="C:nucleus"/>
    <property type="evidence" value="ECO:0007669"/>
    <property type="project" value="UniProtKB-SubCell"/>
</dbReference>
<dbReference type="InterPro" id="IPR005636">
    <property type="entry name" value="DTW"/>
</dbReference>
<keyword evidence="14" id="KW-1185">Reference proteome</keyword>
<evidence type="ECO:0000256" key="4">
    <source>
        <dbReference type="ARBA" id="ARBA00022691"/>
    </source>
</evidence>
<evidence type="ECO:0000256" key="11">
    <source>
        <dbReference type="ARBA" id="ARBA00048718"/>
    </source>
</evidence>
<keyword evidence="6" id="KW-0539">Nucleus</keyword>
<evidence type="ECO:0000256" key="5">
    <source>
        <dbReference type="ARBA" id="ARBA00022694"/>
    </source>
</evidence>
<dbReference type="AlphaFoldDB" id="A0A4V1J528"/>
<gene>
    <name evidence="13" type="ORF">BJ085DRAFT_1184</name>
</gene>
<evidence type="ECO:0000259" key="12">
    <source>
        <dbReference type="SMART" id="SM01144"/>
    </source>
</evidence>
<keyword evidence="4" id="KW-0949">S-adenosyl-L-methionine</keyword>
<evidence type="ECO:0000256" key="7">
    <source>
        <dbReference type="ARBA" id="ARBA00037050"/>
    </source>
</evidence>
<keyword evidence="5" id="KW-0819">tRNA processing</keyword>
<evidence type="ECO:0000313" key="14">
    <source>
        <dbReference type="Proteomes" id="UP000268162"/>
    </source>
</evidence>
<dbReference type="Pfam" id="PF03942">
    <property type="entry name" value="DTW"/>
    <property type="match status" value="1"/>
</dbReference>
<organism evidence="13 14">
    <name type="scientific">Dimargaris cristalligena</name>
    <dbReference type="NCBI Taxonomy" id="215637"/>
    <lineage>
        <taxon>Eukaryota</taxon>
        <taxon>Fungi</taxon>
        <taxon>Fungi incertae sedis</taxon>
        <taxon>Zoopagomycota</taxon>
        <taxon>Kickxellomycotina</taxon>
        <taxon>Dimargaritomycetes</taxon>
        <taxon>Dimargaritales</taxon>
        <taxon>Dimargaritaceae</taxon>
        <taxon>Dimargaris</taxon>
    </lineage>
</organism>
<dbReference type="STRING" id="215637.A0A4V1J528"/>
<proteinExistence type="inferred from homology"/>
<evidence type="ECO:0000256" key="8">
    <source>
        <dbReference type="ARBA" id="ARBA00038290"/>
    </source>
</evidence>
<feature type="domain" description="DTW" evidence="12">
    <location>
        <begin position="11"/>
        <end position="203"/>
    </location>
</feature>
<evidence type="ECO:0000256" key="1">
    <source>
        <dbReference type="ARBA" id="ARBA00004123"/>
    </source>
</evidence>